<feature type="compositionally biased region" description="Basic and acidic residues" evidence="1">
    <location>
        <begin position="36"/>
        <end position="50"/>
    </location>
</feature>
<feature type="region of interest" description="Disordered" evidence="1">
    <location>
        <begin position="1"/>
        <end position="57"/>
    </location>
</feature>
<sequence length="131" mass="14780">MTSKRQSRIPGGFDPKTKTSENNGKPVLKVASRRSKPSEDKLCVPDRNTSEDDLGEANVETLENKKLRLKQKTESRIRRSKHAEEKGVGLETGPGKRSWGFREGCEVIETFMTSESPFKIQLFSTKQKPLT</sequence>
<accession>A0A4V6A5U0</accession>
<proteinExistence type="predicted"/>
<protein>
    <submittedName>
        <fullName evidence="2">Uncharacterized protein</fullName>
    </submittedName>
</protein>
<reference evidence="2" key="2">
    <citation type="journal article" date="2015" name="Genome Biol.">
        <title>Comparative genomics of Steinernema reveals deeply conserved gene regulatory networks.</title>
        <authorList>
            <person name="Dillman A.R."/>
            <person name="Macchietto M."/>
            <person name="Porter C.F."/>
            <person name="Rogers A."/>
            <person name="Williams B."/>
            <person name="Antoshechkin I."/>
            <person name="Lee M.M."/>
            <person name="Goodwin Z."/>
            <person name="Lu X."/>
            <person name="Lewis E.E."/>
            <person name="Goodrich-Blair H."/>
            <person name="Stock S.P."/>
            <person name="Adams B.J."/>
            <person name="Sternberg P.W."/>
            <person name="Mortazavi A."/>
        </authorList>
    </citation>
    <scope>NUCLEOTIDE SEQUENCE [LARGE SCALE GENOMIC DNA]</scope>
    <source>
        <strain evidence="2">ALL</strain>
    </source>
</reference>
<feature type="region of interest" description="Disordered" evidence="1">
    <location>
        <begin position="70"/>
        <end position="96"/>
    </location>
</feature>
<evidence type="ECO:0000256" key="1">
    <source>
        <dbReference type="SAM" id="MobiDB-lite"/>
    </source>
</evidence>
<name>A0A4V6A5U0_STECR</name>
<evidence type="ECO:0000313" key="2">
    <source>
        <dbReference type="EMBL" id="TKR92325.1"/>
    </source>
</evidence>
<dbReference type="EMBL" id="AZBU02000002">
    <property type="protein sequence ID" value="TKR92325.1"/>
    <property type="molecule type" value="Genomic_DNA"/>
</dbReference>
<reference evidence="2" key="3">
    <citation type="journal article" date="2019" name="G3 (Bethesda)">
        <title>Hybrid Assembly of the Genome of the Entomopathogenic Nematode Steinernema carpocapsae Identifies the X-Chromosome.</title>
        <authorList>
            <person name="Serra L."/>
            <person name="Macchietto M."/>
            <person name="Macias-Munoz A."/>
            <person name="McGill C.J."/>
            <person name="Rodriguez I.M."/>
            <person name="Rodriguez B."/>
            <person name="Murad R."/>
            <person name="Mortazavi A."/>
        </authorList>
    </citation>
    <scope>NUCLEOTIDE SEQUENCE</scope>
    <source>
        <strain evidence="2">ALL</strain>
    </source>
</reference>
<organism evidence="2">
    <name type="scientific">Steinernema carpocapsae</name>
    <name type="common">Entomopathogenic nematode</name>
    <dbReference type="NCBI Taxonomy" id="34508"/>
    <lineage>
        <taxon>Eukaryota</taxon>
        <taxon>Metazoa</taxon>
        <taxon>Ecdysozoa</taxon>
        <taxon>Nematoda</taxon>
        <taxon>Chromadorea</taxon>
        <taxon>Rhabditida</taxon>
        <taxon>Tylenchina</taxon>
        <taxon>Panagrolaimomorpha</taxon>
        <taxon>Strongyloidoidea</taxon>
        <taxon>Steinernematidae</taxon>
        <taxon>Steinernema</taxon>
    </lineage>
</organism>
<reference evidence="2" key="1">
    <citation type="submission" date="2013-11" db="EMBL/GenBank/DDBJ databases">
        <authorList>
            <person name="Sternberg P."/>
            <person name="Dillman A."/>
            <person name="Macchietto M."/>
        </authorList>
    </citation>
    <scope>NUCLEOTIDE SEQUENCE</scope>
    <source>
        <strain evidence="2">ALL</strain>
    </source>
</reference>
<dbReference type="AlphaFoldDB" id="A0A4V6A5U0"/>
<gene>
    <name evidence="2" type="ORF">L596_007002</name>
</gene>
<comment type="caution">
    <text evidence="2">The sequence shown here is derived from an EMBL/GenBank/DDBJ whole genome shotgun (WGS) entry which is preliminary data.</text>
</comment>
<feature type="compositionally biased region" description="Basic and acidic residues" evidence="1">
    <location>
        <begin position="70"/>
        <end position="88"/>
    </location>
</feature>